<dbReference type="OrthoDB" id="6410639at2759"/>
<dbReference type="GO" id="GO:0005930">
    <property type="term" value="C:axoneme"/>
    <property type="evidence" value="ECO:0007669"/>
    <property type="project" value="TreeGrafter"/>
</dbReference>
<protein>
    <submittedName>
        <fullName evidence="11">Intraflagellar transport protein 172 homolog</fullName>
    </submittedName>
</protein>
<dbReference type="GO" id="GO:0036064">
    <property type="term" value="C:ciliary basal body"/>
    <property type="evidence" value="ECO:0007669"/>
    <property type="project" value="TreeGrafter"/>
</dbReference>
<dbReference type="SUPFAM" id="SSF48371">
    <property type="entry name" value="ARM repeat"/>
    <property type="match status" value="1"/>
</dbReference>
<evidence type="ECO:0000256" key="4">
    <source>
        <dbReference type="ARBA" id="ARBA00022737"/>
    </source>
</evidence>
<dbReference type="FunFam" id="1.25.40.470:FF:000012">
    <property type="entry name" value="intraflagellar transport protein 172 homolog"/>
    <property type="match status" value="1"/>
</dbReference>
<dbReference type="InterPro" id="IPR015943">
    <property type="entry name" value="WD40/YVTN_repeat-like_dom_sf"/>
</dbReference>
<dbReference type="GO" id="GO:0030992">
    <property type="term" value="C:intraciliary transport particle B"/>
    <property type="evidence" value="ECO:0007669"/>
    <property type="project" value="TreeGrafter"/>
</dbReference>
<dbReference type="Gene3D" id="2.130.10.10">
    <property type="entry name" value="YVTN repeat-like/Quinoprotein amine dehydrogenase"/>
    <property type="match status" value="2"/>
</dbReference>
<dbReference type="Gene3D" id="1.25.40.470">
    <property type="match status" value="3"/>
</dbReference>
<evidence type="ECO:0000256" key="6">
    <source>
        <dbReference type="ARBA" id="ARBA00023069"/>
    </source>
</evidence>
<dbReference type="GO" id="GO:0042073">
    <property type="term" value="P:intraciliary transport"/>
    <property type="evidence" value="ECO:0007669"/>
    <property type="project" value="TreeGrafter"/>
</dbReference>
<evidence type="ECO:0000259" key="10">
    <source>
        <dbReference type="Pfam" id="PF24762"/>
    </source>
</evidence>
<dbReference type="SMART" id="SM00320">
    <property type="entry name" value="WD40"/>
    <property type="match status" value="6"/>
</dbReference>
<dbReference type="EMBL" id="BMAO01000342">
    <property type="protein sequence ID" value="GFQ66208.1"/>
    <property type="molecule type" value="Genomic_DNA"/>
</dbReference>
<dbReference type="Pfam" id="PF24762">
    <property type="entry name" value="TPR_IF140-IFT172"/>
    <property type="match status" value="1"/>
</dbReference>
<feature type="domain" description="IFT80/172/WDR35 TPR" evidence="9">
    <location>
        <begin position="627"/>
        <end position="760"/>
    </location>
</feature>
<dbReference type="Pfam" id="PF23387">
    <property type="entry name" value="TPR_IFT80_172"/>
    <property type="match status" value="1"/>
</dbReference>
<evidence type="ECO:0000256" key="2">
    <source>
        <dbReference type="ARBA" id="ARBA00022473"/>
    </source>
</evidence>
<evidence type="ECO:0000256" key="5">
    <source>
        <dbReference type="ARBA" id="ARBA00022803"/>
    </source>
</evidence>
<keyword evidence="4" id="KW-0677">Repeat</keyword>
<reference evidence="11" key="1">
    <citation type="submission" date="2020-07" db="EMBL/GenBank/DDBJ databases">
        <title>Multicomponent nature underlies the extraordinary mechanical properties of spider dragline silk.</title>
        <authorList>
            <person name="Kono N."/>
            <person name="Nakamura H."/>
            <person name="Mori M."/>
            <person name="Yoshida Y."/>
            <person name="Ohtoshi R."/>
            <person name="Malay A.D."/>
            <person name="Moran D.A.P."/>
            <person name="Tomita M."/>
            <person name="Numata K."/>
            <person name="Arakawa K."/>
        </authorList>
    </citation>
    <scope>NUCLEOTIDE SEQUENCE</scope>
</reference>
<evidence type="ECO:0000313" key="12">
    <source>
        <dbReference type="Proteomes" id="UP000887116"/>
    </source>
</evidence>
<dbReference type="SUPFAM" id="SSF48452">
    <property type="entry name" value="TPR-like"/>
    <property type="match status" value="1"/>
</dbReference>
<accession>A0A8X6FSH2</accession>
<dbReference type="Gene3D" id="1.25.40.10">
    <property type="entry name" value="Tetratricopeptide repeat domain"/>
    <property type="match status" value="1"/>
</dbReference>
<keyword evidence="2" id="KW-0217">Developmental protein</keyword>
<keyword evidence="6" id="KW-0969">Cilium</keyword>
<evidence type="ECO:0000256" key="1">
    <source>
        <dbReference type="ARBA" id="ARBA00004138"/>
    </source>
</evidence>
<dbReference type="InterPro" id="IPR056157">
    <property type="entry name" value="TPR_IFT80_172_dom"/>
</dbReference>
<evidence type="ECO:0000256" key="7">
    <source>
        <dbReference type="ARBA" id="ARBA00023273"/>
    </source>
</evidence>
<gene>
    <name evidence="11" type="primary">IFT172</name>
    <name evidence="11" type="ORF">TNCT_470281</name>
</gene>
<dbReference type="FunFam" id="1.25.40.470:FF:000008">
    <property type="entry name" value="Intraflagellar transport protein 172 homolog"/>
    <property type="match status" value="1"/>
</dbReference>
<comment type="subcellular location">
    <subcellularLocation>
        <location evidence="1">Cell projection</location>
        <location evidence="1">Cilium</location>
    </subcellularLocation>
</comment>
<dbReference type="InterPro" id="IPR016024">
    <property type="entry name" value="ARM-type_fold"/>
</dbReference>
<keyword evidence="3" id="KW-0853">WD repeat</keyword>
<dbReference type="SUPFAM" id="SSF50978">
    <property type="entry name" value="WD40 repeat-like"/>
    <property type="match status" value="2"/>
</dbReference>
<dbReference type="Proteomes" id="UP000887116">
    <property type="component" value="Unassembled WGS sequence"/>
</dbReference>
<feature type="domain" description="IF140/IFT172/WDR19 TPR" evidence="10">
    <location>
        <begin position="947"/>
        <end position="1230"/>
    </location>
</feature>
<proteinExistence type="inferred from homology"/>
<evidence type="ECO:0000256" key="8">
    <source>
        <dbReference type="ARBA" id="ARBA00038130"/>
    </source>
</evidence>
<dbReference type="Pfam" id="PF00400">
    <property type="entry name" value="WD40"/>
    <property type="match status" value="1"/>
</dbReference>
<dbReference type="PANTHER" id="PTHR15722">
    <property type="entry name" value="IFT140/172-RELATED"/>
    <property type="match status" value="1"/>
</dbReference>
<keyword evidence="12" id="KW-1185">Reference proteome</keyword>
<evidence type="ECO:0000259" key="9">
    <source>
        <dbReference type="Pfam" id="PF23387"/>
    </source>
</evidence>
<dbReference type="InterPro" id="IPR056168">
    <property type="entry name" value="TPR_IF140/IFT172/WDR19"/>
</dbReference>
<dbReference type="FunFam" id="2.130.10.10:FF:002910">
    <property type="entry name" value="Predicted protein"/>
    <property type="match status" value="1"/>
</dbReference>
<organism evidence="11 12">
    <name type="scientific">Trichonephila clavata</name>
    <name type="common">Joro spider</name>
    <name type="synonym">Nephila clavata</name>
    <dbReference type="NCBI Taxonomy" id="2740835"/>
    <lineage>
        <taxon>Eukaryota</taxon>
        <taxon>Metazoa</taxon>
        <taxon>Ecdysozoa</taxon>
        <taxon>Arthropoda</taxon>
        <taxon>Chelicerata</taxon>
        <taxon>Arachnida</taxon>
        <taxon>Araneae</taxon>
        <taxon>Araneomorphae</taxon>
        <taxon>Entelegynae</taxon>
        <taxon>Araneoidea</taxon>
        <taxon>Nephilidae</taxon>
        <taxon>Trichonephila</taxon>
    </lineage>
</organism>
<sequence length="1747" mass="199224">MRLKHLKTLHPAQDGAERVMAMCWSPNNKKLAVCTADRTVLLFDSNGEKRDKFSTKPADSAYGKKSYVVKGMAFSPDSIRIAIAQSDNIVFVYKLGDEWGEKKVICNKFLCQSAVTCVIWPSEGPLVIGLAEGRVRVAHPKNNKTSTLYSSDSYVVSLTTNISGKGVISGHADGSVVRFFFDDEGSGDMQGKIFTHTCPPYALAWAAHSIIVAGCDKKIVIYGNDGMLKKQIDYSRNQMEKEFTTAVCSPSGKSVVIGSFDRLRILNWSTHHQEWEEAKSKEVTNWYTICTLAWAKDGSKLSVGTLTGLIELFDCSMKKSLYKKIFEVTYIDPSQVIVRNITNNQQVTVKSSSGNEILDIKILGKNRYLVMHTIQTLILCDMVTNLTSEVPWNGVGENVKFFFDFEDVCLVFNVGELSLIEYGNNMILGSVRTEFMNPHLISVCLNKRESNPLQDNKKLAYLIDLKTIAVIDLMTNHLLSQITHEAKIDWLELSETGRKLLFRDRRQRLHLADIEKDDKKTMLNYCSFVQWVPGSDVVVAQSRGSLCVWYNIEAPDKVSIIPIKGEIMEIQRSDNKTDVIVSDGSSTTTYALDEGLIEFGSAIDNQDFKRAVVYLEKLGVSEDTEDMWANLGKLALESMNLVIAERCYAAVGDISKARFLRETISIANEAGISSGGDGYDHYQVRARLSIMMKEYKIAENIYLEQHKVEEAVQMYLDLHRWDDAIEIAKATDHPDLERLNETYFEWLQNTGQEEKAGELKENKGEYREAIQLYLAAGLPTRAGRVITNMPILAENDELVQEIASALMKGEFYEHAGDLYEKIDNYHKALECYRLGNAFNRAVDLARTAFPEEVIHLEEEWGDHLASIKQLEAAINHYIEAGKSVKALDAAINAKLWKKAVEIMEIIDDTHSLSKYLKPMAQHFYSVGQYELAEHLLVEGGMSREAVDMYNRLGEWDKAYKLASQFLDSTEVRRMYLSQAKLLEEKGDYKDAEKLYTSAHEYEMAIAMYENLKQYDKMIKMIKKYYPEKLPETYLHIAKKLESDEKYVQAEEYYITAGEWKMVVNMYRNLDMWEDAYRVAKTKGNDIAAKQIAYLWAKSIGGDSAVKLLNKFGLLESAIDYAAENCAFDFAFELARTAMKHKLPDIHLKYAMFLEDEGKFREAEIEFIHAHRPKEAVLMYVHNQDWESAQRVAEAHDKESVGDVLIGQARFAFEGGEYQKAESLLLRAERADLAVKYYKEAGMWNEALRVCKDYTPNKLLELQEEYESETSESGSRDVQQLYEQASSWEESGQYQKAIDRYLQITPSNTKDYDFIEKCWVKAAELSWKFMNKQHTEHLIQQIAPRLLQMKKQTTAAQLFLKVNSIKNALDALIDAKEWSKAKRVAAEVDQRYEEYVDNCYKDYLRSEGNTSELADIDIMAALDLYAERNQWEKCLEVAQKQGVKVLHKYVALLAIKLIKEKKEQKALSLYLKYGIPPMSQNFTIYRHIVSAIFGMKDTFSYENYQLWANLRNILFQLCQSLQKMGTAESDEFNNYLTIAHYYANRSACMGHSSLERQMVKICLSLLRYADVIPADKLFYEAGEAARRIGWNSIAFVCLNHLMDIFEAIEEGSGEVDNSDFQDTDIPSNILIPSETCLSEAQHEETREWVLSVSMDQTVDQTLPLDERKMFESSLISHDGRQYEPCVITGYPVIRNKVEFGDSNKVANKDDWNKLIMAAKVQHVSECEDVLKFIATWCGGTGNTGFTFQ</sequence>
<dbReference type="InterPro" id="IPR011990">
    <property type="entry name" value="TPR-like_helical_dom_sf"/>
</dbReference>
<comment type="similarity">
    <text evidence="8">Belongs to the IFT172 family.</text>
</comment>
<dbReference type="InterPro" id="IPR001680">
    <property type="entry name" value="WD40_rpt"/>
</dbReference>
<keyword evidence="5" id="KW-0802">TPR repeat</keyword>
<dbReference type="PANTHER" id="PTHR15722:SF2">
    <property type="entry name" value="INTRAFLAGELLAR TRANSPORT PROTEIN 172 HOMOLOG"/>
    <property type="match status" value="1"/>
</dbReference>
<dbReference type="InterPro" id="IPR036322">
    <property type="entry name" value="WD40_repeat_dom_sf"/>
</dbReference>
<keyword evidence="7" id="KW-0966">Cell projection</keyword>
<evidence type="ECO:0000256" key="3">
    <source>
        <dbReference type="ARBA" id="ARBA00022574"/>
    </source>
</evidence>
<name>A0A8X6FSH2_TRICU</name>
<comment type="caution">
    <text evidence="11">The sequence shown here is derived from an EMBL/GenBank/DDBJ whole genome shotgun (WGS) entry which is preliminary data.</text>
</comment>
<evidence type="ECO:0000313" key="11">
    <source>
        <dbReference type="EMBL" id="GFQ66208.1"/>
    </source>
</evidence>